<proteinExistence type="predicted"/>
<feature type="domain" description="PH" evidence="3">
    <location>
        <begin position="465"/>
        <end position="570"/>
    </location>
</feature>
<feature type="domain" description="PH" evidence="3">
    <location>
        <begin position="580"/>
        <end position="679"/>
    </location>
</feature>
<dbReference type="Proteomes" id="UP000015103">
    <property type="component" value="Unassembled WGS sequence"/>
</dbReference>
<dbReference type="InterPro" id="IPR000198">
    <property type="entry name" value="RhoGAP_dom"/>
</dbReference>
<dbReference type="SUPFAM" id="SSF50729">
    <property type="entry name" value="PH domain-like"/>
    <property type="match status" value="3"/>
</dbReference>
<evidence type="ECO:0000259" key="3">
    <source>
        <dbReference type="PROSITE" id="PS50003"/>
    </source>
</evidence>
<dbReference type="CDD" id="cd00821">
    <property type="entry name" value="PH"/>
    <property type="match status" value="1"/>
</dbReference>
<dbReference type="STRING" id="13249.T1HCT6"/>
<dbReference type="eggNOG" id="KOG1117">
    <property type="taxonomic scope" value="Eukaryota"/>
</dbReference>
<feature type="domain" description="Rho-GAP" evidence="4">
    <location>
        <begin position="684"/>
        <end position="872"/>
    </location>
</feature>
<evidence type="ECO:0000256" key="1">
    <source>
        <dbReference type="ARBA" id="ARBA00022468"/>
    </source>
</evidence>
<dbReference type="GO" id="GO:0005096">
    <property type="term" value="F:GTPase activator activity"/>
    <property type="evidence" value="ECO:0007669"/>
    <property type="project" value="UniProtKB-KW"/>
</dbReference>
<dbReference type="GO" id="GO:0005737">
    <property type="term" value="C:cytoplasm"/>
    <property type="evidence" value="ECO:0007669"/>
    <property type="project" value="TreeGrafter"/>
</dbReference>
<dbReference type="InterPro" id="IPR029071">
    <property type="entry name" value="Ubiquitin-like_domsf"/>
</dbReference>
<dbReference type="SUPFAM" id="SSF54236">
    <property type="entry name" value="Ubiquitin-like"/>
    <property type="match status" value="1"/>
</dbReference>
<dbReference type="EMBL" id="ACPB03000148">
    <property type="status" value="NOT_ANNOTATED_CDS"/>
    <property type="molecule type" value="Genomic_DNA"/>
</dbReference>
<dbReference type="InterPro" id="IPR008936">
    <property type="entry name" value="Rho_GTPase_activation_prot"/>
</dbReference>
<name>T1HCT6_RHOPR</name>
<evidence type="ECO:0000313" key="5">
    <source>
        <dbReference type="EnsemblMetazoa" id="RPRC001851-PA"/>
    </source>
</evidence>
<dbReference type="Gene3D" id="2.30.29.30">
    <property type="entry name" value="Pleckstrin-homology domain (PH domain)/Phosphotyrosine-binding domain (PTB)"/>
    <property type="match status" value="3"/>
</dbReference>
<dbReference type="Pfam" id="PF00620">
    <property type="entry name" value="RhoGAP"/>
    <property type="match status" value="1"/>
</dbReference>
<evidence type="ECO:0000256" key="2">
    <source>
        <dbReference type="SAM" id="MobiDB-lite"/>
    </source>
</evidence>
<dbReference type="Gene3D" id="3.10.20.90">
    <property type="entry name" value="Phosphatidylinositol 3-kinase Catalytic Subunit, Chain A, domain 1"/>
    <property type="match status" value="1"/>
</dbReference>
<sequence length="1130" mass="127502">MENEEEFNPPIPQPRSKFQKKPVPLPRSTVNTDIPTTSSMKSEEPSTSPSSKLSSPTSSIKRGLRRVTSFGHEKSTAVLETTKNVSTLIENSVRQILSKRMTVTSLPQVEEGNVDLKNQRSHSLPSDDVFNGISFGSPLASHDIYEEYSASLPPPYPPPPLPDESIYDQLCSPSRSQEPEGDSDRQNQLYEDIPVQDSEIKSKISEESKITLDCHSETVDSTLSRCGSWNYYDTAQGACSLKVPGPTYENVAIEDNFVESVENIYSDEPGKSVIITSKPLPIPKSDECSSTLSSRSVVNEFYENWQPSIVYTRDQPTRSSSPASRSVIYEFDPLFEERKKIKFLSSSTEADDVDMLQIPAPPQRVDSLPDSSEAPVIPNDIEYFLYHRSTGNSFFFANEEQAKNNNASKQEGDVPGKKISNLVRWTSMKRAIKMVTDGTPWTPSAVRKLKSGIKVEELPSQRSPAKPHNGYLLKSPSCGDKPKDFIQRWCQLGEGKLLLSTDKNTVGKEMLPLENILSVQNVLDTRQSEDGSPVYCWELSVTGRNKSYLFGSLSSADSKMWMRKLLENLTNVFPSKLSAEYTRAGQCFVKEGISDEWNCAWVVLVKRALYYCQIQGKMKEIDLRKVRLIALQADKGCCSVVSDPGPHIQLYSVDKVIYFQMDSTKETKAWHQIIRASASESGPTIIDHQLTKDDVPVIVDKCINFVYAHGSMSEGIYRRSGANSNVTKLLALFRTDAWAVQLSRQDFTEYDVASVLKRWFIELPDPLLTAGLHKYFCNAARASAKCTVNEKISMFRNILDKLPRINYVTLRRLIGHLSFIHEQAEKNKMPVDNLAAIWAPTLMHVEGKGGLEWSRRECNVIVELISNYKAMFLVDCEEVDREKRMLEVLERVHISSSIPLHKPSGDLKIAIYIGSKMNGEAVNIVVSPTMEAGEVCQQLAHKTDYGPYELCLTEMVLGGALSRPLHHTDKVLDTALRWAYWDSADCKDNYFLLGVNTLYRELVPLAKPPISKSGELKFADQKTKSFRSYLFEFSQAKLSYYKDKACSIKLNEWPIEDIIWYTGHEPKRNPQTRWAITFIHKNEPVKRTKECPYFGCTIAGSLREDQLQWMAAMLLAQFQHTDLLPKPNLV</sequence>
<dbReference type="InterPro" id="IPR011993">
    <property type="entry name" value="PH-like_dom_sf"/>
</dbReference>
<dbReference type="GO" id="GO:0007165">
    <property type="term" value="P:signal transduction"/>
    <property type="evidence" value="ECO:0007669"/>
    <property type="project" value="InterPro"/>
</dbReference>
<reference evidence="5" key="1">
    <citation type="submission" date="2015-05" db="UniProtKB">
        <authorList>
            <consortium name="EnsemblMetazoa"/>
        </authorList>
    </citation>
    <scope>IDENTIFICATION</scope>
</reference>
<feature type="compositionally biased region" description="Low complexity" evidence="2">
    <location>
        <begin position="35"/>
        <end position="59"/>
    </location>
</feature>
<dbReference type="PANTHER" id="PTHR45899">
    <property type="entry name" value="RHO GTPASE ACTIVATING PROTEIN AT 15B, ISOFORM C"/>
    <property type="match status" value="1"/>
</dbReference>
<dbReference type="GO" id="GO:0048699">
    <property type="term" value="P:generation of neurons"/>
    <property type="evidence" value="ECO:0007669"/>
    <property type="project" value="UniProtKB-ARBA"/>
</dbReference>
<feature type="compositionally biased region" description="Pro residues" evidence="2">
    <location>
        <begin position="152"/>
        <end position="162"/>
    </location>
</feature>
<evidence type="ECO:0000259" key="4">
    <source>
        <dbReference type="PROSITE" id="PS50238"/>
    </source>
</evidence>
<dbReference type="EnsemblMetazoa" id="RPRC001851-RA">
    <property type="protein sequence ID" value="RPRC001851-PA"/>
    <property type="gene ID" value="RPRC001851"/>
</dbReference>
<dbReference type="AlphaFoldDB" id="T1HCT6"/>
<protein>
    <submittedName>
        <fullName evidence="5">Arf-GAP with Rho-GAP domain, ANK repeat and PH domain-containing protein 2</fullName>
    </submittedName>
</protein>
<keyword evidence="1" id="KW-0343">GTPase activation</keyword>
<accession>T1HCT6</accession>
<dbReference type="Gene3D" id="1.10.555.10">
    <property type="entry name" value="Rho GTPase activation protein"/>
    <property type="match status" value="1"/>
</dbReference>
<dbReference type="SMART" id="SM00233">
    <property type="entry name" value="PH"/>
    <property type="match status" value="3"/>
</dbReference>
<dbReference type="InterPro" id="IPR001849">
    <property type="entry name" value="PH_domain"/>
</dbReference>
<dbReference type="PROSITE" id="PS50238">
    <property type="entry name" value="RHOGAP"/>
    <property type="match status" value="1"/>
</dbReference>
<dbReference type="GO" id="GO:0005547">
    <property type="term" value="F:phosphatidylinositol-3,4,5-trisphosphate binding"/>
    <property type="evidence" value="ECO:0007669"/>
    <property type="project" value="TreeGrafter"/>
</dbReference>
<dbReference type="PROSITE" id="PS50003">
    <property type="entry name" value="PH_DOMAIN"/>
    <property type="match status" value="2"/>
</dbReference>
<keyword evidence="6" id="KW-1185">Reference proteome</keyword>
<feature type="region of interest" description="Disordered" evidence="2">
    <location>
        <begin position="1"/>
        <end position="73"/>
    </location>
</feature>
<dbReference type="InterPro" id="IPR052227">
    <property type="entry name" value="Arf-Rho-GAP_ANK-PH_domain"/>
</dbReference>
<organism evidence="5 6">
    <name type="scientific">Rhodnius prolixus</name>
    <name type="common">Triatomid bug</name>
    <dbReference type="NCBI Taxonomy" id="13249"/>
    <lineage>
        <taxon>Eukaryota</taxon>
        <taxon>Metazoa</taxon>
        <taxon>Ecdysozoa</taxon>
        <taxon>Arthropoda</taxon>
        <taxon>Hexapoda</taxon>
        <taxon>Insecta</taxon>
        <taxon>Pterygota</taxon>
        <taxon>Neoptera</taxon>
        <taxon>Paraneoptera</taxon>
        <taxon>Hemiptera</taxon>
        <taxon>Heteroptera</taxon>
        <taxon>Panheteroptera</taxon>
        <taxon>Cimicomorpha</taxon>
        <taxon>Reduviidae</taxon>
        <taxon>Triatominae</taxon>
        <taxon>Rhodnius</taxon>
    </lineage>
</organism>
<dbReference type="RefSeq" id="XP_073974380.1">
    <property type="nucleotide sequence ID" value="XM_074118279.1"/>
</dbReference>
<evidence type="ECO:0000313" key="6">
    <source>
        <dbReference type="Proteomes" id="UP000015103"/>
    </source>
</evidence>
<dbReference type="SMART" id="SM00324">
    <property type="entry name" value="RhoGAP"/>
    <property type="match status" value="1"/>
</dbReference>
<dbReference type="HOGENOM" id="CLU_010048_0_0_1"/>
<feature type="region of interest" description="Disordered" evidence="2">
    <location>
        <begin position="150"/>
        <end position="186"/>
    </location>
</feature>
<dbReference type="SUPFAM" id="SSF48350">
    <property type="entry name" value="GTPase activation domain, GAP"/>
    <property type="match status" value="1"/>
</dbReference>
<dbReference type="PANTHER" id="PTHR45899:SF2">
    <property type="entry name" value="RHO GTPASE ACTIVATING PROTEIN AT 15B, ISOFORM C"/>
    <property type="match status" value="1"/>
</dbReference>
<dbReference type="VEuPathDB" id="VectorBase:RPRC001851"/>
<dbReference type="InParanoid" id="T1HCT6"/>
<dbReference type="GeneID" id="141449152"/>
<dbReference type="GO" id="GO:0071944">
    <property type="term" value="C:cell periphery"/>
    <property type="evidence" value="ECO:0007669"/>
    <property type="project" value="UniProtKB-ARBA"/>
</dbReference>